<evidence type="ECO:0000256" key="2">
    <source>
        <dbReference type="ARBA" id="ARBA00022581"/>
    </source>
</evidence>
<dbReference type="InterPro" id="IPR005068">
    <property type="entry name" value="Phage_lambda_Stf-r2"/>
</dbReference>
<evidence type="ECO:0000259" key="3">
    <source>
        <dbReference type="Pfam" id="PF12571"/>
    </source>
</evidence>
<dbReference type="Pfam" id="PF12571">
    <property type="entry name" value="Phage_tail_fib"/>
    <property type="match status" value="1"/>
</dbReference>
<dbReference type="PANTHER" id="PTHR35191:SF1">
    <property type="entry name" value="PROPHAGE SIDE TAIL FIBER PROTEIN HOMOLOG STFQ-RELATED"/>
    <property type="match status" value="1"/>
</dbReference>
<comment type="subcellular location">
    <subcellularLocation>
        <location evidence="1">Virion</location>
    </subcellularLocation>
</comment>
<dbReference type="AlphaFoldDB" id="R8AR63"/>
<gene>
    <name evidence="4" type="ORF">PLESHI_08554</name>
</gene>
<dbReference type="InterPro" id="IPR051934">
    <property type="entry name" value="Phage_Tail_Fiber_Structural"/>
</dbReference>
<evidence type="ECO:0000256" key="1">
    <source>
        <dbReference type="ARBA" id="ARBA00004328"/>
    </source>
</evidence>
<evidence type="ECO:0000313" key="5">
    <source>
        <dbReference type="Proteomes" id="UP000014012"/>
    </source>
</evidence>
<reference evidence="4 5" key="1">
    <citation type="journal article" date="2013" name="Genome Announc.">
        <title>Genome Sequence of Plesiomonas shigelloides Strain 302-73 (Serotype O1).</title>
        <authorList>
            <person name="Pique N."/>
            <person name="Aquilini E."/>
            <person name="Alioto T."/>
            <person name="Minana-Galbis D."/>
            <person name="Tomas J.M."/>
        </authorList>
    </citation>
    <scope>NUCLEOTIDE SEQUENCE [LARGE SCALE GENOMIC DNA]</scope>
    <source>
        <strain evidence="4 5">302-73</strain>
    </source>
</reference>
<keyword evidence="2" id="KW-0945">Host-virus interaction</keyword>
<dbReference type="InterPro" id="IPR022225">
    <property type="entry name" value="Phage_tail_fibre_N"/>
</dbReference>
<dbReference type="STRING" id="703.SAMEA2665130_01771"/>
<proteinExistence type="predicted"/>
<evidence type="ECO:0000313" key="4">
    <source>
        <dbReference type="EMBL" id="EON88816.1"/>
    </source>
</evidence>
<comment type="caution">
    <text evidence="4">The sequence shown here is derived from an EMBL/GenBank/DDBJ whole genome shotgun (WGS) entry which is preliminary data.</text>
</comment>
<feature type="domain" description="Phage tail fibre protein N-terminal" evidence="3">
    <location>
        <begin position="1"/>
        <end position="151"/>
    </location>
</feature>
<dbReference type="Pfam" id="PF03406">
    <property type="entry name" value="Phage_fiber_2"/>
    <property type="match status" value="2"/>
</dbReference>
<name>R8AR63_PLESH</name>
<protein>
    <submittedName>
        <fullName evidence="4">Bacteriophage tail protein</fullName>
    </submittedName>
</protein>
<dbReference type="GO" id="GO:0019062">
    <property type="term" value="P:virion attachment to host cell"/>
    <property type="evidence" value="ECO:0007669"/>
    <property type="project" value="InterPro"/>
</dbReference>
<organism evidence="4 5">
    <name type="scientific">Plesiomonas shigelloides 302-73</name>
    <dbReference type="NCBI Taxonomy" id="1315976"/>
    <lineage>
        <taxon>Bacteria</taxon>
        <taxon>Pseudomonadati</taxon>
        <taxon>Pseudomonadota</taxon>
        <taxon>Gammaproteobacteria</taxon>
        <taxon>Enterobacterales</taxon>
        <taxon>Enterobacteriaceae</taxon>
        <taxon>Plesiomonas</taxon>
    </lineage>
</organism>
<dbReference type="OrthoDB" id="9810174at2"/>
<dbReference type="Proteomes" id="UP000014012">
    <property type="component" value="Unassembled WGS sequence"/>
</dbReference>
<dbReference type="PANTHER" id="PTHR35191">
    <property type="entry name" value="PROPHAGE SIDE TAIL FIBER PROTEIN HOMOLOG STFQ-RELATED"/>
    <property type="match status" value="1"/>
</dbReference>
<sequence length="564" mass="59654">MSKDYRGYLTQAGLNYESTAHALGKVVNIAKIGIGNGVLPDDQSPMGLTAMVNKIAEFPAKVYQDEKNPGVFVAECAIPAEHAINGTGYYINEMSAILDNGILYAYRRVSGDFKPLITSGEAKSYLYRLRFIPQNAGVVNVTIDPSVVWPTLADLKREIQRHEESRNHPDASLTEKGFVQLSSATDSTSETLAATPKAVKAVRDLAAGKYTAENATTSKRGLVQLSSATDSTSEALAATPKAVKTVHDLAVSKAPVNSPALTGHPTAPTPVDSAAGQEIATAAFVVAKIAKLVNSSPAALDTLQELAAALGNDPNFSATVMNLIGQKLSKDQNGSDIPNKYLFIDNIGLRNTVSLAGGALQKNQNGADIPNKKSFVANIGACRTEGAWLSSGGGTWSTAQFIQWLKSAGAFNHSYWMCKTTWDYAGNKVITDTGCGNICLAGVVIEVMGTDAAMTIRVTTPTTTSGGGVPNAQFIYVNHGDGYAPGWWRDYNTKNPPPQPSSVISDVKLGAEYSRGYAGGGVVKANPGSVLTGLQELSGDNEIHGYYFKPIQILRNGSWVTIAG</sequence>
<dbReference type="EMBL" id="AQQO01000049">
    <property type="protein sequence ID" value="EON88816.1"/>
    <property type="molecule type" value="Genomic_DNA"/>
</dbReference>
<dbReference type="HOGENOM" id="CLU_008928_11_1_6"/>
<dbReference type="PATRIC" id="fig|1315976.3.peg.1683"/>
<keyword evidence="5" id="KW-1185">Reference proteome</keyword>
<accession>R8AR63</accession>
<dbReference type="GO" id="GO:0046718">
    <property type="term" value="P:symbiont entry into host cell"/>
    <property type="evidence" value="ECO:0007669"/>
    <property type="project" value="InterPro"/>
</dbReference>